<evidence type="ECO:0000313" key="2">
    <source>
        <dbReference type="EMBL" id="KAJ8371404.1"/>
    </source>
</evidence>
<comment type="caution">
    <text evidence="2">The sequence shown here is derived from an EMBL/GenBank/DDBJ whole genome shotgun (WGS) entry which is preliminary data.</text>
</comment>
<feature type="region of interest" description="Disordered" evidence="1">
    <location>
        <begin position="1"/>
        <end position="35"/>
    </location>
</feature>
<dbReference type="AlphaFoldDB" id="A0A9Q1J8D1"/>
<protein>
    <submittedName>
        <fullName evidence="2">Uncharacterized protein</fullName>
    </submittedName>
</protein>
<accession>A0A9Q1J8D1</accession>
<proteinExistence type="predicted"/>
<keyword evidence="3" id="KW-1185">Reference proteome</keyword>
<dbReference type="Proteomes" id="UP001152622">
    <property type="component" value="Chromosome 3"/>
</dbReference>
<feature type="compositionally biased region" description="Basic residues" evidence="1">
    <location>
        <begin position="20"/>
        <end position="29"/>
    </location>
</feature>
<evidence type="ECO:0000313" key="3">
    <source>
        <dbReference type="Proteomes" id="UP001152622"/>
    </source>
</evidence>
<name>A0A9Q1J8D1_SYNKA</name>
<gene>
    <name evidence="2" type="ORF">SKAU_G00114320</name>
</gene>
<organism evidence="2 3">
    <name type="scientific">Synaphobranchus kaupii</name>
    <name type="common">Kaup's arrowtooth eel</name>
    <dbReference type="NCBI Taxonomy" id="118154"/>
    <lineage>
        <taxon>Eukaryota</taxon>
        <taxon>Metazoa</taxon>
        <taxon>Chordata</taxon>
        <taxon>Craniata</taxon>
        <taxon>Vertebrata</taxon>
        <taxon>Euteleostomi</taxon>
        <taxon>Actinopterygii</taxon>
        <taxon>Neopterygii</taxon>
        <taxon>Teleostei</taxon>
        <taxon>Anguilliformes</taxon>
        <taxon>Synaphobranchidae</taxon>
        <taxon>Synaphobranchus</taxon>
    </lineage>
</organism>
<feature type="compositionally biased region" description="Basic and acidic residues" evidence="1">
    <location>
        <begin position="1"/>
        <end position="19"/>
    </location>
</feature>
<sequence>MRGQRSEAPEYRRRGDLSRRRASGQRRKPAGGGEARFWRFRRTGEGAEKAKQLHYRQSRFLLPAAAITSPEHSLNNLDILYHIPPLNHQTCVHASSRRQ</sequence>
<evidence type="ECO:0000256" key="1">
    <source>
        <dbReference type="SAM" id="MobiDB-lite"/>
    </source>
</evidence>
<reference evidence="2" key="1">
    <citation type="journal article" date="2023" name="Science">
        <title>Genome structures resolve the early diversification of teleost fishes.</title>
        <authorList>
            <person name="Parey E."/>
            <person name="Louis A."/>
            <person name="Montfort J."/>
            <person name="Bouchez O."/>
            <person name="Roques C."/>
            <person name="Iampietro C."/>
            <person name="Lluch J."/>
            <person name="Castinel A."/>
            <person name="Donnadieu C."/>
            <person name="Desvignes T."/>
            <person name="Floi Bucao C."/>
            <person name="Jouanno E."/>
            <person name="Wen M."/>
            <person name="Mejri S."/>
            <person name="Dirks R."/>
            <person name="Jansen H."/>
            <person name="Henkel C."/>
            <person name="Chen W.J."/>
            <person name="Zahm M."/>
            <person name="Cabau C."/>
            <person name="Klopp C."/>
            <person name="Thompson A.W."/>
            <person name="Robinson-Rechavi M."/>
            <person name="Braasch I."/>
            <person name="Lecointre G."/>
            <person name="Bobe J."/>
            <person name="Postlethwait J.H."/>
            <person name="Berthelot C."/>
            <person name="Roest Crollius H."/>
            <person name="Guiguen Y."/>
        </authorList>
    </citation>
    <scope>NUCLEOTIDE SEQUENCE</scope>
    <source>
        <strain evidence="2">WJC10195</strain>
    </source>
</reference>
<dbReference type="EMBL" id="JAINUF010000003">
    <property type="protein sequence ID" value="KAJ8371404.1"/>
    <property type="molecule type" value="Genomic_DNA"/>
</dbReference>